<dbReference type="GO" id="GO:0016020">
    <property type="term" value="C:membrane"/>
    <property type="evidence" value="ECO:0007669"/>
    <property type="project" value="InterPro"/>
</dbReference>
<dbReference type="InterPro" id="IPR003660">
    <property type="entry name" value="HAMP_dom"/>
</dbReference>
<evidence type="ECO:0000313" key="4">
    <source>
        <dbReference type="EMBL" id="QEN03954.1"/>
    </source>
</evidence>
<reference evidence="4 5" key="1">
    <citation type="submission" date="2019-02" db="EMBL/GenBank/DDBJ databases">
        <authorList>
            <person name="Fomenkov A."/>
            <person name="Dubinina G."/>
            <person name="Grabovich M."/>
            <person name="Vincze T."/>
            <person name="Roberts R.J."/>
        </authorList>
    </citation>
    <scope>NUCLEOTIDE SEQUENCE [LARGE SCALE GENOMIC DNA]</scope>
    <source>
        <strain evidence="4 5">P</strain>
    </source>
</reference>
<keyword evidence="5" id="KW-1185">Reference proteome</keyword>
<dbReference type="SMART" id="SM00304">
    <property type="entry name" value="HAMP"/>
    <property type="match status" value="1"/>
</dbReference>
<dbReference type="CDD" id="cd06225">
    <property type="entry name" value="HAMP"/>
    <property type="match status" value="1"/>
</dbReference>
<dbReference type="SUPFAM" id="SSF158472">
    <property type="entry name" value="HAMP domain-like"/>
    <property type="match status" value="1"/>
</dbReference>
<dbReference type="InterPro" id="IPR001932">
    <property type="entry name" value="PPM-type_phosphatase-like_dom"/>
</dbReference>
<dbReference type="Gene3D" id="3.60.40.10">
    <property type="entry name" value="PPM-type phosphatase domain"/>
    <property type="match status" value="1"/>
</dbReference>
<keyword evidence="2" id="KW-1133">Transmembrane helix</keyword>
<feature type="domain" description="HAMP" evidence="3">
    <location>
        <begin position="230"/>
        <end position="282"/>
    </location>
</feature>
<dbReference type="InterPro" id="IPR029016">
    <property type="entry name" value="GAF-like_dom_sf"/>
</dbReference>
<accession>A0A5C1QBB9</accession>
<dbReference type="InterPro" id="IPR036457">
    <property type="entry name" value="PPM-type-like_dom_sf"/>
</dbReference>
<dbReference type="PANTHER" id="PTHR43156:SF2">
    <property type="entry name" value="STAGE II SPORULATION PROTEIN E"/>
    <property type="match status" value="1"/>
</dbReference>
<dbReference type="EMBL" id="CP035807">
    <property type="protein sequence ID" value="QEN03954.1"/>
    <property type="molecule type" value="Genomic_DNA"/>
</dbReference>
<dbReference type="GO" id="GO:0016791">
    <property type="term" value="F:phosphatase activity"/>
    <property type="evidence" value="ECO:0007669"/>
    <property type="project" value="TreeGrafter"/>
</dbReference>
<dbReference type="PROSITE" id="PS50885">
    <property type="entry name" value="HAMP"/>
    <property type="match status" value="1"/>
</dbReference>
<protein>
    <submittedName>
        <fullName evidence="4">HAMP domain-containing protein</fullName>
    </submittedName>
</protein>
<organism evidence="4 5">
    <name type="scientific">Thiospirochaeta perfilievii</name>
    <dbReference type="NCBI Taxonomy" id="252967"/>
    <lineage>
        <taxon>Bacteria</taxon>
        <taxon>Pseudomonadati</taxon>
        <taxon>Spirochaetota</taxon>
        <taxon>Spirochaetia</taxon>
        <taxon>Spirochaetales</taxon>
        <taxon>Spirochaetaceae</taxon>
        <taxon>Thiospirochaeta</taxon>
    </lineage>
</organism>
<dbReference type="InterPro" id="IPR052016">
    <property type="entry name" value="Bact_Sigma-Reg"/>
</dbReference>
<name>A0A5C1QBB9_9SPIO</name>
<dbReference type="InterPro" id="IPR003018">
    <property type="entry name" value="GAF"/>
</dbReference>
<gene>
    <name evidence="4" type="ORF">EW093_04315</name>
</gene>
<dbReference type="SUPFAM" id="SSF81606">
    <property type="entry name" value="PP2C-like"/>
    <property type="match status" value="1"/>
</dbReference>
<keyword evidence="2" id="KW-0812">Transmembrane</keyword>
<dbReference type="KEGG" id="sper:EW093_04315"/>
<feature type="transmembrane region" description="Helical" evidence="2">
    <location>
        <begin position="7"/>
        <end position="26"/>
    </location>
</feature>
<dbReference type="RefSeq" id="WP_149567211.1">
    <property type="nucleotide sequence ID" value="NZ_CP035807.1"/>
</dbReference>
<reference evidence="4 5" key="2">
    <citation type="submission" date="2019-09" db="EMBL/GenBank/DDBJ databases">
        <title>Complete Genome Sequence and Methylome Analysis of free living Spirochaetas.</title>
        <authorList>
            <person name="Leshcheva N."/>
            <person name="Mikheeva N."/>
        </authorList>
    </citation>
    <scope>NUCLEOTIDE SEQUENCE [LARGE SCALE GENOMIC DNA]</scope>
    <source>
        <strain evidence="4 5">P</strain>
    </source>
</reference>
<dbReference type="Pfam" id="PF13185">
    <property type="entry name" value="GAF_2"/>
    <property type="match status" value="1"/>
</dbReference>
<dbReference type="PANTHER" id="PTHR43156">
    <property type="entry name" value="STAGE II SPORULATION PROTEIN E-RELATED"/>
    <property type="match status" value="1"/>
</dbReference>
<evidence type="ECO:0000256" key="2">
    <source>
        <dbReference type="SAM" id="Phobius"/>
    </source>
</evidence>
<sequence length="713" mass="80824">MKIRTKITYIQLTTVFCILLSIGVLYRSFTDIEELKQLQVNFNRLIDIEYNVNDMLYNSLYINENIVEFGIEVTNKFNALISLVDFMYKDITKNHKYLDANFKQFYYQWHQKNSNYYLPLAQNFREYVSPTKGWIPIISNHGLLKGYDILLDEESKGLGDEARIKQLKSTIDLIKNNKLSQKVIEDQIKIVQEDLQYNINVSIAGNSLLLIILLIFIVTAATMMSSRISKSLIKKVHNVETSLEKIAEGDLSSQVIDNSGDEFTDLAKSFNTLSTMLIGKTASMKEIMNEISEIISKDVNIDALLIKITELAKQSSKADAATILLVDKFSDILRVEHLEGFFPPPYSVSISVKSKRSLIEEKFKSTPIPFHSSYLTKESVLKGEPLFVKDSEEESDKLPFNSNPQDILFIKSSMTIPLVVSNKLLGVISLAKTNREETFSDLDFSNMVSFVEYVSLTIDNLYKYMELLEKSEMKREMNIASEIQTQLLPKKIPVLPNVDISAFSDSARGISGDYYDIYKISKDKSVATVCDVAGKGIAAALVLVIIRTILQLASNSKSTAKDLLTFLNKSISDRVKTDYFATLSVLVYDNSNNSITLSIAGDTPVLIYRSKEQVVERITHSDVPVGIDNTTIYSNKSISLNEDDVLYMFSDGLLEVRNDFNDVFSINELESFILEHSNNRTETITVLLKDYLNEFRGAQNRIDDETVIVFKKI</sequence>
<dbReference type="Gene3D" id="3.30.450.40">
    <property type="match status" value="1"/>
</dbReference>
<dbReference type="Gene3D" id="6.10.340.10">
    <property type="match status" value="1"/>
</dbReference>
<dbReference type="AlphaFoldDB" id="A0A5C1QBB9"/>
<evidence type="ECO:0000313" key="5">
    <source>
        <dbReference type="Proteomes" id="UP000323824"/>
    </source>
</evidence>
<dbReference type="GO" id="GO:0007165">
    <property type="term" value="P:signal transduction"/>
    <property type="evidence" value="ECO:0007669"/>
    <property type="project" value="InterPro"/>
</dbReference>
<feature type="transmembrane region" description="Helical" evidence="2">
    <location>
        <begin position="203"/>
        <end position="225"/>
    </location>
</feature>
<dbReference type="SMART" id="SM00331">
    <property type="entry name" value="PP2C_SIG"/>
    <property type="match status" value="1"/>
</dbReference>
<dbReference type="Proteomes" id="UP000323824">
    <property type="component" value="Chromosome"/>
</dbReference>
<evidence type="ECO:0000256" key="1">
    <source>
        <dbReference type="ARBA" id="ARBA00022801"/>
    </source>
</evidence>
<proteinExistence type="predicted"/>
<dbReference type="Pfam" id="PF00672">
    <property type="entry name" value="HAMP"/>
    <property type="match status" value="1"/>
</dbReference>
<dbReference type="Pfam" id="PF07228">
    <property type="entry name" value="SpoIIE"/>
    <property type="match status" value="1"/>
</dbReference>
<keyword evidence="1" id="KW-0378">Hydrolase</keyword>
<evidence type="ECO:0000259" key="3">
    <source>
        <dbReference type="PROSITE" id="PS50885"/>
    </source>
</evidence>
<dbReference type="SUPFAM" id="SSF55781">
    <property type="entry name" value="GAF domain-like"/>
    <property type="match status" value="1"/>
</dbReference>
<dbReference type="OrthoDB" id="9773346at2"/>
<keyword evidence="2" id="KW-0472">Membrane</keyword>
<dbReference type="SMART" id="SM00065">
    <property type="entry name" value="GAF"/>
    <property type="match status" value="1"/>
</dbReference>